<dbReference type="InterPro" id="IPR029058">
    <property type="entry name" value="AB_hydrolase_fold"/>
</dbReference>
<evidence type="ECO:0000313" key="3">
    <source>
        <dbReference type="EMBL" id="EYU34861.1"/>
    </source>
</evidence>
<name>A0A022R3R2_ERYGU</name>
<evidence type="ECO:0000256" key="1">
    <source>
        <dbReference type="SAM" id="MobiDB-lite"/>
    </source>
</evidence>
<dbReference type="AlphaFoldDB" id="A0A022R3R2"/>
<keyword evidence="2" id="KW-0812">Transmembrane</keyword>
<keyword evidence="4" id="KW-1185">Reference proteome</keyword>
<organism evidence="3 4">
    <name type="scientific">Erythranthe guttata</name>
    <name type="common">Yellow monkey flower</name>
    <name type="synonym">Mimulus guttatus</name>
    <dbReference type="NCBI Taxonomy" id="4155"/>
    <lineage>
        <taxon>Eukaryota</taxon>
        <taxon>Viridiplantae</taxon>
        <taxon>Streptophyta</taxon>
        <taxon>Embryophyta</taxon>
        <taxon>Tracheophyta</taxon>
        <taxon>Spermatophyta</taxon>
        <taxon>Magnoliopsida</taxon>
        <taxon>eudicotyledons</taxon>
        <taxon>Gunneridae</taxon>
        <taxon>Pentapetalae</taxon>
        <taxon>asterids</taxon>
        <taxon>lamiids</taxon>
        <taxon>Lamiales</taxon>
        <taxon>Phrymaceae</taxon>
        <taxon>Erythranthe</taxon>
    </lineage>
</organism>
<dbReference type="EMBL" id="KI630668">
    <property type="protein sequence ID" value="EYU34861.1"/>
    <property type="molecule type" value="Genomic_DNA"/>
</dbReference>
<feature type="transmembrane region" description="Helical" evidence="2">
    <location>
        <begin position="55"/>
        <end position="76"/>
    </location>
</feature>
<keyword evidence="2" id="KW-1133">Transmembrane helix</keyword>
<evidence type="ECO:0008006" key="5">
    <source>
        <dbReference type="Google" id="ProtNLM"/>
    </source>
</evidence>
<feature type="compositionally biased region" description="Pro residues" evidence="1">
    <location>
        <begin position="27"/>
        <end position="36"/>
    </location>
</feature>
<evidence type="ECO:0000313" key="4">
    <source>
        <dbReference type="Proteomes" id="UP000030748"/>
    </source>
</evidence>
<protein>
    <recommendedName>
        <fullName evidence="5">AB hydrolase-1 domain-containing protein</fullName>
    </recommendedName>
</protein>
<dbReference type="Proteomes" id="UP000030748">
    <property type="component" value="Unassembled WGS sequence"/>
</dbReference>
<dbReference type="SUPFAM" id="SSF53474">
    <property type="entry name" value="alpha/beta-Hydrolases"/>
    <property type="match status" value="1"/>
</dbReference>
<proteinExistence type="predicted"/>
<dbReference type="Gene3D" id="3.40.50.1820">
    <property type="entry name" value="alpha/beta hydrolase"/>
    <property type="match status" value="1"/>
</dbReference>
<keyword evidence="2" id="KW-0472">Membrane</keyword>
<evidence type="ECO:0000256" key="2">
    <source>
        <dbReference type="SAM" id="Phobius"/>
    </source>
</evidence>
<dbReference type="STRING" id="4155.A0A022R3R2"/>
<gene>
    <name evidence="3" type="ORF">MIMGU_mgv1a008770mg</name>
</gene>
<accession>A0A022R3R2</accession>
<reference evidence="3 4" key="1">
    <citation type="journal article" date="2013" name="Proc. Natl. Acad. Sci. U.S.A.">
        <title>Fine-scale variation in meiotic recombination in Mimulus inferred from population shotgun sequencing.</title>
        <authorList>
            <person name="Hellsten U."/>
            <person name="Wright K.M."/>
            <person name="Jenkins J."/>
            <person name="Shu S."/>
            <person name="Yuan Y."/>
            <person name="Wessler S.R."/>
            <person name="Schmutz J."/>
            <person name="Willis J.H."/>
            <person name="Rokhsar D.S."/>
        </authorList>
    </citation>
    <scope>NUCLEOTIDE SEQUENCE [LARGE SCALE GENOMIC DNA]</scope>
    <source>
        <strain evidence="4">cv. DUN x IM62</strain>
    </source>
</reference>
<feature type="region of interest" description="Disordered" evidence="1">
    <location>
        <begin position="1"/>
        <end position="45"/>
    </location>
</feature>
<sequence>MAIITEEPDSPNPQLRKSKPKPKPEPNKPTSPPPQTPSTSAPTKSAATTANPFQFWFYFTFIVSSITISFILLSSLSEQDPRTWFLNLPTTLRHHYAAGRTIKVQTAPNHPQVEVFSIQQGPTNSDSHVLIVHGIGCSSFAFKNVVTTLGSKNVHAVAIDLPGSGFSDKSTVVVEENLGNNGPFGGLLDVYDEIKEKGLFWGFDQLVEQGFVDFEENKVRPTKTKEVVKAIELGSEEMGKVLTQVVDSMGLAPVDLVLHDSAFAFDRVVASCCMESVSGYEADAHRVLLKGRDGRRAVVGMGKNLNSSFDLSEWGGSDGVKGLPVHVIWSDKWSDEGRRITDALPQATLVAHSGRRWTQVGYD</sequence>